<feature type="coiled-coil region" evidence="1">
    <location>
        <begin position="240"/>
        <end position="274"/>
    </location>
</feature>
<dbReference type="PROSITE" id="PS50072">
    <property type="entry name" value="CSA_PPIASE_2"/>
    <property type="match status" value="1"/>
</dbReference>
<keyword evidence="5" id="KW-1185">Reference proteome</keyword>
<evidence type="ECO:0000313" key="5">
    <source>
        <dbReference type="Proteomes" id="UP000689195"/>
    </source>
</evidence>
<comment type="caution">
    <text evidence="4">The sequence shown here is derived from an EMBL/GenBank/DDBJ whole genome shotgun (WGS) entry which is preliminary data.</text>
</comment>
<name>A0A8S1XXY8_9CILI</name>
<evidence type="ECO:0000256" key="2">
    <source>
        <dbReference type="SAM" id="MobiDB-lite"/>
    </source>
</evidence>
<evidence type="ECO:0000256" key="1">
    <source>
        <dbReference type="SAM" id="Coils"/>
    </source>
</evidence>
<dbReference type="GO" id="GO:0071013">
    <property type="term" value="C:catalytic step 2 spliceosome"/>
    <property type="evidence" value="ECO:0007669"/>
    <property type="project" value="TreeGrafter"/>
</dbReference>
<feature type="region of interest" description="Disordered" evidence="2">
    <location>
        <begin position="326"/>
        <end position="349"/>
    </location>
</feature>
<proteinExistence type="predicted"/>
<feature type="domain" description="PPIase cyclophilin-type" evidence="3">
    <location>
        <begin position="13"/>
        <end position="161"/>
    </location>
</feature>
<dbReference type="OrthoDB" id="442970at2759"/>
<organism evidence="4 5">
    <name type="scientific">Paramecium pentaurelia</name>
    <dbReference type="NCBI Taxonomy" id="43138"/>
    <lineage>
        <taxon>Eukaryota</taxon>
        <taxon>Sar</taxon>
        <taxon>Alveolata</taxon>
        <taxon>Ciliophora</taxon>
        <taxon>Intramacronucleata</taxon>
        <taxon>Oligohymenophorea</taxon>
        <taxon>Peniculida</taxon>
        <taxon>Parameciidae</taxon>
        <taxon>Paramecium</taxon>
    </lineage>
</organism>
<feature type="coiled-coil region" evidence="1">
    <location>
        <begin position="403"/>
        <end position="430"/>
    </location>
</feature>
<dbReference type="GO" id="GO:0003755">
    <property type="term" value="F:peptidyl-prolyl cis-trans isomerase activity"/>
    <property type="evidence" value="ECO:0007669"/>
    <property type="project" value="InterPro"/>
</dbReference>
<dbReference type="FunFam" id="2.40.100.10:FF:000081">
    <property type="entry name" value="Peptidyl-prolyl cis-trans isomerase"/>
    <property type="match status" value="1"/>
</dbReference>
<dbReference type="EMBL" id="CAJJDO010000144">
    <property type="protein sequence ID" value="CAD8206521.1"/>
    <property type="molecule type" value="Genomic_DNA"/>
</dbReference>
<dbReference type="Pfam" id="PF00160">
    <property type="entry name" value="Pro_isomerase"/>
    <property type="match status" value="1"/>
</dbReference>
<dbReference type="Proteomes" id="UP000689195">
    <property type="component" value="Unassembled WGS sequence"/>
</dbReference>
<evidence type="ECO:0000259" key="3">
    <source>
        <dbReference type="PROSITE" id="PS50072"/>
    </source>
</evidence>
<dbReference type="PANTHER" id="PTHR45625">
    <property type="entry name" value="PEPTIDYL-PROLYL CIS-TRANS ISOMERASE-RELATED"/>
    <property type="match status" value="1"/>
</dbReference>
<dbReference type="AlphaFoldDB" id="A0A8S1XXY8"/>
<keyword evidence="1" id="KW-0175">Coiled coil</keyword>
<dbReference type="InterPro" id="IPR002130">
    <property type="entry name" value="Cyclophilin-type_PPIase_dom"/>
</dbReference>
<evidence type="ECO:0000313" key="4">
    <source>
        <dbReference type="EMBL" id="CAD8206521.1"/>
    </source>
</evidence>
<dbReference type="PANTHER" id="PTHR45625:SF6">
    <property type="entry name" value="SPLICEOSOME-ASSOCIATED PROTEIN CWC27 HOMOLOG"/>
    <property type="match status" value="1"/>
</dbReference>
<protein>
    <recommendedName>
        <fullName evidence="3">PPIase cyclophilin-type domain-containing protein</fullName>
    </recommendedName>
</protein>
<gene>
    <name evidence="4" type="ORF">PPENT_87.1.T1440075</name>
</gene>
<sequence length="492" mass="57851">MSFPQTSGKIIMDTSHGELEIELWCKEVPKGCKNFIQLCLNGYYDNCQFHRMFPNFMIQGGDPTGTGEGGKSIYDQPFQDEFHSRLTFCTRGILAYSNEGPNTNESQFFITFDSCPWLDKRHTIFGMVVGKTIFNLMAMNGVDTDENDKPVTPIFIKSTQVVIDPFNLTITQNIKPKTPEKEINQIQEKINQKPIQKPKQKQKNINVLSFGDEEDNEEPQQNKIINSHDVLNDPKLKKEYAISQEELEMKKQKKLEEENKILQLKQKITQQQNSNQINKEQPIQQNTNRNILMNEKFLDNIPQEDKQLLNYKIKKNAKGEVQYIFNEESDSNSSDSESSEIEDEEQRLQREKQLEEYEKLKADFLQFKENKFGSNNPMIRDRLQHEKMLLSTVEQRRARFIQNMKEQSHNEAFEEKVKKFQERLKDEKIQNDKYHWLNHKLKFHVDSANAYKVVETKQQVSDYHASDIVNEDTYKVKKEKKNIDKLLKLSEL</sequence>
<dbReference type="InterPro" id="IPR044666">
    <property type="entry name" value="Cyclophilin_A-like"/>
</dbReference>
<accession>A0A8S1XXY8</accession>
<reference evidence="4" key="1">
    <citation type="submission" date="2021-01" db="EMBL/GenBank/DDBJ databases">
        <authorList>
            <consortium name="Genoscope - CEA"/>
            <person name="William W."/>
        </authorList>
    </citation>
    <scope>NUCLEOTIDE SEQUENCE</scope>
</reference>